<reference evidence="2" key="1">
    <citation type="submission" date="2022-03" db="EMBL/GenBank/DDBJ databases">
        <authorList>
            <person name="Lindestad O."/>
        </authorList>
    </citation>
    <scope>NUCLEOTIDE SEQUENCE</scope>
</reference>
<feature type="compositionally biased region" description="Low complexity" evidence="1">
    <location>
        <begin position="699"/>
        <end position="717"/>
    </location>
</feature>
<feature type="compositionally biased region" description="Basic residues" evidence="1">
    <location>
        <begin position="226"/>
        <end position="241"/>
    </location>
</feature>
<name>A0A8S4RTR1_9NEOP</name>
<feature type="compositionally biased region" description="Basic and acidic residues" evidence="1">
    <location>
        <begin position="300"/>
        <end position="311"/>
    </location>
</feature>
<comment type="caution">
    <text evidence="2">The sequence shown here is derived from an EMBL/GenBank/DDBJ whole genome shotgun (WGS) entry which is preliminary data.</text>
</comment>
<feature type="compositionally biased region" description="Basic residues" evidence="1">
    <location>
        <begin position="279"/>
        <end position="299"/>
    </location>
</feature>
<evidence type="ECO:0000313" key="2">
    <source>
        <dbReference type="EMBL" id="CAH2240496.1"/>
    </source>
</evidence>
<feature type="region of interest" description="Disordered" evidence="1">
    <location>
        <begin position="675"/>
        <end position="717"/>
    </location>
</feature>
<feature type="compositionally biased region" description="Polar residues" evidence="1">
    <location>
        <begin position="676"/>
        <end position="693"/>
    </location>
</feature>
<evidence type="ECO:0000313" key="3">
    <source>
        <dbReference type="Proteomes" id="UP000838756"/>
    </source>
</evidence>
<evidence type="ECO:0000256" key="1">
    <source>
        <dbReference type="SAM" id="MobiDB-lite"/>
    </source>
</evidence>
<gene>
    <name evidence="2" type="primary">jg26069</name>
    <name evidence="2" type="ORF">PAEG_LOCUS17076</name>
</gene>
<feature type="compositionally biased region" description="Basic and acidic residues" evidence="1">
    <location>
        <begin position="112"/>
        <end position="146"/>
    </location>
</feature>
<protein>
    <submittedName>
        <fullName evidence="2">Jg26069 protein</fullName>
    </submittedName>
</protein>
<accession>A0A8S4RTR1</accession>
<organism evidence="2 3">
    <name type="scientific">Pararge aegeria aegeria</name>
    <dbReference type="NCBI Taxonomy" id="348720"/>
    <lineage>
        <taxon>Eukaryota</taxon>
        <taxon>Metazoa</taxon>
        <taxon>Ecdysozoa</taxon>
        <taxon>Arthropoda</taxon>
        <taxon>Hexapoda</taxon>
        <taxon>Insecta</taxon>
        <taxon>Pterygota</taxon>
        <taxon>Neoptera</taxon>
        <taxon>Endopterygota</taxon>
        <taxon>Lepidoptera</taxon>
        <taxon>Glossata</taxon>
        <taxon>Ditrysia</taxon>
        <taxon>Papilionoidea</taxon>
        <taxon>Nymphalidae</taxon>
        <taxon>Satyrinae</taxon>
        <taxon>Satyrini</taxon>
        <taxon>Parargina</taxon>
        <taxon>Pararge</taxon>
    </lineage>
</organism>
<keyword evidence="3" id="KW-1185">Reference proteome</keyword>
<sequence>MDSQNGSSDGEDIPSDFFDDFAKEDFIEGLSVVDSWDDSDKKPHPLRTRIKSEDVNKVKDLRDLIDRDKQGDKIIKERYRWRRIAAQPSKSTVEERRSGSATRMDSYIKPGSRRDPNKTNKAIKKDKEEKVKEYLAKHLESSDDIRPPGTELDDFFEAKKAENKKQPPEAKAIIVSPPKERVKIRRESPMKRRECPPFRRQHWSPRRPHGPAHSPRRSPWRSPRCSPRRSPRRFSPRRMSPRRGSPQRFNPQRLSPSRIFFKHQRHISRQYARPSPDFRRRKSRSPVKRSFRRSHSRSTHFRDQGFGDREIHRRSRSLSQNRIQVNDDFLYPKNYYPPEFVTDKTDIQYSGPPAPNYTEPMIVEYPGEAPSGFSYPQGAPYAGYAAPYEYGAPPATQMVMPVPQPVPAPILPPIHTPIDMTHAVAPVMVPAPQQVTTPMIPNNSLTPHLTEPLKTQPADALAKLVADGIISHEDYLKLVPNKGAMHTADTNTGAAILSRCNTALSKIGNIMVPTRLIINNNMLTAGPEKNVTRKFSSPLKRQQNMQFHFTKTDASTVTQRNKQIVESLISTLNVENVVGKRRKPQKETKDAETQTTKPFCDVCEIRESTTFNEMGTCIDREHIFSSVQTQVVDHDLVSSKSVFNPSVNVPDSAPMSIAHLTPAQLVSQLAARAKTLKNTDSQPSNQYRSQNNYEGRAGGSQYQQQGNKNYNYRSPSP</sequence>
<feature type="region of interest" description="Disordered" evidence="1">
    <location>
        <begin position="85"/>
        <end position="319"/>
    </location>
</feature>
<proteinExistence type="predicted"/>
<feature type="compositionally biased region" description="Basic and acidic residues" evidence="1">
    <location>
        <begin position="178"/>
        <end position="197"/>
    </location>
</feature>
<dbReference type="Proteomes" id="UP000838756">
    <property type="component" value="Unassembled WGS sequence"/>
</dbReference>
<feature type="compositionally biased region" description="Basic residues" evidence="1">
    <location>
        <begin position="199"/>
        <end position="219"/>
    </location>
</feature>
<dbReference type="AlphaFoldDB" id="A0A8S4RTR1"/>
<dbReference type="EMBL" id="CAKXAJ010025525">
    <property type="protein sequence ID" value="CAH2240496.1"/>
    <property type="molecule type" value="Genomic_DNA"/>
</dbReference>
<dbReference type="OrthoDB" id="7474198at2759"/>
<feature type="compositionally biased region" description="Basic and acidic residues" evidence="1">
    <location>
        <begin position="156"/>
        <end position="168"/>
    </location>
</feature>